<reference evidence="2 3" key="1">
    <citation type="submission" date="2024-07" db="EMBL/GenBank/DDBJ databases">
        <title>Section-level genome sequencing and comparative genomics of Aspergillus sections Usti and Cavernicolus.</title>
        <authorList>
            <consortium name="Lawrence Berkeley National Laboratory"/>
            <person name="Nybo J.L."/>
            <person name="Vesth T.C."/>
            <person name="Theobald S."/>
            <person name="Frisvad J.C."/>
            <person name="Larsen T.O."/>
            <person name="Kjaerboelling I."/>
            <person name="Rothschild-Mancinelli K."/>
            <person name="Lyhne E.K."/>
            <person name="Kogle M.E."/>
            <person name="Barry K."/>
            <person name="Clum A."/>
            <person name="Na H."/>
            <person name="Ledsgaard L."/>
            <person name="Lin J."/>
            <person name="Lipzen A."/>
            <person name="Kuo A."/>
            <person name="Riley R."/>
            <person name="Mondo S."/>
            <person name="Labutti K."/>
            <person name="Haridas S."/>
            <person name="Pangalinan J."/>
            <person name="Salamov A.A."/>
            <person name="Simmons B.A."/>
            <person name="Magnuson J.K."/>
            <person name="Chen J."/>
            <person name="Drula E."/>
            <person name="Henrissat B."/>
            <person name="Wiebenga A."/>
            <person name="Lubbers R.J."/>
            <person name="Gomes A.C."/>
            <person name="Makela M.R."/>
            <person name="Stajich J."/>
            <person name="Grigoriev I.V."/>
            <person name="Mortensen U.H."/>
            <person name="De Vries R.P."/>
            <person name="Baker S.E."/>
            <person name="Andersen M.R."/>
        </authorList>
    </citation>
    <scope>NUCLEOTIDE SEQUENCE [LARGE SCALE GENOMIC DNA]</scope>
    <source>
        <strain evidence="2 3">CBS 588.65</strain>
    </source>
</reference>
<keyword evidence="1" id="KW-0812">Transmembrane</keyword>
<name>A0ABR4HQ94_9EURO</name>
<protein>
    <submittedName>
        <fullName evidence="2">Uncharacterized protein</fullName>
    </submittedName>
</protein>
<feature type="transmembrane region" description="Helical" evidence="1">
    <location>
        <begin position="62"/>
        <end position="86"/>
    </location>
</feature>
<evidence type="ECO:0000313" key="3">
    <source>
        <dbReference type="Proteomes" id="UP001610334"/>
    </source>
</evidence>
<dbReference type="Proteomes" id="UP001610334">
    <property type="component" value="Unassembled WGS sequence"/>
</dbReference>
<keyword evidence="1" id="KW-1133">Transmembrane helix</keyword>
<proteinExistence type="predicted"/>
<comment type="caution">
    <text evidence="2">The sequence shown here is derived from an EMBL/GenBank/DDBJ whole genome shotgun (WGS) entry which is preliminary data.</text>
</comment>
<evidence type="ECO:0000313" key="2">
    <source>
        <dbReference type="EMBL" id="KAL2817658.1"/>
    </source>
</evidence>
<accession>A0ABR4HQ94</accession>
<organism evidence="2 3">
    <name type="scientific">Aspergillus granulosus</name>
    <dbReference type="NCBI Taxonomy" id="176169"/>
    <lineage>
        <taxon>Eukaryota</taxon>
        <taxon>Fungi</taxon>
        <taxon>Dikarya</taxon>
        <taxon>Ascomycota</taxon>
        <taxon>Pezizomycotina</taxon>
        <taxon>Eurotiomycetes</taxon>
        <taxon>Eurotiomycetidae</taxon>
        <taxon>Eurotiales</taxon>
        <taxon>Aspergillaceae</taxon>
        <taxon>Aspergillus</taxon>
        <taxon>Aspergillus subgen. Nidulantes</taxon>
    </lineage>
</organism>
<evidence type="ECO:0000256" key="1">
    <source>
        <dbReference type="SAM" id="Phobius"/>
    </source>
</evidence>
<dbReference type="EMBL" id="JBFXLT010000017">
    <property type="protein sequence ID" value="KAL2817658.1"/>
    <property type="molecule type" value="Genomic_DNA"/>
</dbReference>
<gene>
    <name evidence="2" type="ORF">BJX63DRAFT_385619</name>
</gene>
<keyword evidence="3" id="KW-1185">Reference proteome</keyword>
<keyword evidence="1" id="KW-0472">Membrane</keyword>
<sequence length="111" mass="11925">MSTTQTLTTDSFKEVTNRNHSLQPGLEAVYFPPRGATYTAHPVADGLPEKSVPGLGKRKVNFWLYLAVGILGLAVIGLAVGMGVGLSRVNGEIDGFVTVCACSELTFMYRF</sequence>